<dbReference type="Gene3D" id="3.30.590.10">
    <property type="entry name" value="Glutamine synthetase/guanido kinase, catalytic domain"/>
    <property type="match status" value="1"/>
</dbReference>
<feature type="domain" description="Phosphagen kinase C-terminal" evidence="7">
    <location>
        <begin position="22"/>
        <end position="251"/>
    </location>
</feature>
<evidence type="ECO:0000313" key="8">
    <source>
        <dbReference type="EMBL" id="OGF98501.1"/>
    </source>
</evidence>
<proteinExistence type="inferred from homology"/>
<protein>
    <recommendedName>
        <fullName evidence="5">Protein-arginine kinase</fullName>
        <ecNumber evidence="5">2.7.14.1</ecNumber>
    </recommendedName>
</protein>
<comment type="caution">
    <text evidence="5">Lacks conserved residue(s) required for the propagation of feature annotation.</text>
</comment>
<dbReference type="NCBIfam" id="NF002194">
    <property type="entry name" value="PRK01059.1-4"/>
    <property type="match status" value="1"/>
</dbReference>
<dbReference type="InterPro" id="IPR023660">
    <property type="entry name" value="Arg_Kinase"/>
</dbReference>
<comment type="activity regulation">
    <text evidence="5">Appears to be allosterically activated by the binding of pArg-containing polypeptides to the pArg-binding pocket localized in the C-terminal domain of McsB.</text>
</comment>
<comment type="catalytic activity">
    <reaction evidence="5">
        <text>L-arginyl-[protein] + ATP = N(omega)-phospho-L-arginyl-[protein] + ADP + H(+)</text>
        <dbReference type="Rhea" id="RHEA:43384"/>
        <dbReference type="Rhea" id="RHEA-COMP:10532"/>
        <dbReference type="Rhea" id="RHEA-COMP:10533"/>
        <dbReference type="ChEBI" id="CHEBI:15378"/>
        <dbReference type="ChEBI" id="CHEBI:29965"/>
        <dbReference type="ChEBI" id="CHEBI:30616"/>
        <dbReference type="ChEBI" id="CHEBI:83226"/>
        <dbReference type="ChEBI" id="CHEBI:456216"/>
        <dbReference type="EC" id="2.7.14.1"/>
    </reaction>
</comment>
<comment type="function">
    <text evidence="5">Catalyzes the specific phosphorylation of arginine residues in proteins.</text>
</comment>
<evidence type="ECO:0000256" key="3">
    <source>
        <dbReference type="ARBA" id="ARBA00022777"/>
    </source>
</evidence>
<dbReference type="GO" id="GO:0005615">
    <property type="term" value="C:extracellular space"/>
    <property type="evidence" value="ECO:0007669"/>
    <property type="project" value="TreeGrafter"/>
</dbReference>
<dbReference type="GO" id="GO:0005524">
    <property type="term" value="F:ATP binding"/>
    <property type="evidence" value="ECO:0007669"/>
    <property type="project" value="UniProtKB-UniRule"/>
</dbReference>
<dbReference type="Proteomes" id="UP000176992">
    <property type="component" value="Unassembled WGS sequence"/>
</dbReference>
<dbReference type="EMBL" id="MFIV01000095">
    <property type="protein sequence ID" value="OGF98501.1"/>
    <property type="molecule type" value="Genomic_DNA"/>
</dbReference>
<feature type="binding site" evidence="6">
    <location>
        <begin position="173"/>
        <end position="177"/>
    </location>
    <ligand>
        <name>ATP</name>
        <dbReference type="ChEBI" id="CHEBI:30616"/>
    </ligand>
</feature>
<sequence length="349" mass="39512">MALLIKDEVPAWLKGSGEHSDVVLSSRVRLARNLKGYQFSPRISENQEEQIRQEVLSVLEREKAIPAMIRMDLKDLKSFECNYLLEEHLISNDLLTRRKSAAVVVGEASRISMMINEEDHLRIQSIASGFDLDSCWQEAEKLESVIGRNLQYEFHAKLGYLTSCPTNTGTGLRASVLIHLPGLVLTKEIQKVLRGITQIGLTFRGLYGEGSEVLGNFFQISNQITIGKSERELIEHLSRISEQIIEHEKNARAILFKDAGHYIQDKVWRAYGILEHSRTITGEEVMNLLSAVRLGVSMKLIKELSVSTINQILIYSQDAHLDVAAGRNLDSTERDIHRATVVRSYFNRN</sequence>
<keyword evidence="3 5" id="KW-0418">Kinase</keyword>
<reference evidence="8 9" key="1">
    <citation type="journal article" date="2016" name="Nat. Commun.">
        <title>Thousands of microbial genomes shed light on interconnected biogeochemical processes in an aquifer system.</title>
        <authorList>
            <person name="Anantharaman K."/>
            <person name="Brown C.T."/>
            <person name="Hug L.A."/>
            <person name="Sharon I."/>
            <person name="Castelle C.J."/>
            <person name="Probst A.J."/>
            <person name="Thomas B.C."/>
            <person name="Singh A."/>
            <person name="Wilkins M.J."/>
            <person name="Karaoz U."/>
            <person name="Brodie E.L."/>
            <person name="Williams K.H."/>
            <person name="Hubbard S.S."/>
            <person name="Banfield J.F."/>
        </authorList>
    </citation>
    <scope>NUCLEOTIDE SEQUENCE [LARGE SCALE GENOMIC DNA]</scope>
</reference>
<dbReference type="EC" id="2.7.14.1" evidence="5"/>
<dbReference type="Pfam" id="PF00217">
    <property type="entry name" value="ATP-gua_Ptrans"/>
    <property type="match status" value="1"/>
</dbReference>
<evidence type="ECO:0000256" key="5">
    <source>
        <dbReference type="HAMAP-Rule" id="MF_00602"/>
    </source>
</evidence>
<organism evidence="8 9">
    <name type="scientific">Candidatus Glassbacteria bacterium GWA2_58_10</name>
    <dbReference type="NCBI Taxonomy" id="1817865"/>
    <lineage>
        <taxon>Bacteria</taxon>
        <taxon>Candidatus Glassiibacteriota</taxon>
    </lineage>
</organism>
<keyword evidence="4 5" id="KW-0067">ATP-binding</keyword>
<dbReference type="HAMAP" id="MF_00602">
    <property type="entry name" value="Prot_Arg_kinase"/>
    <property type="match status" value="1"/>
</dbReference>
<comment type="similarity">
    <text evidence="5 6">Belongs to the ATP:guanido phosphotransferase family.</text>
</comment>
<dbReference type="SUPFAM" id="SSF55931">
    <property type="entry name" value="Glutamine synthetase/guanido kinase"/>
    <property type="match status" value="1"/>
</dbReference>
<keyword evidence="2 5" id="KW-0547">Nucleotide-binding</keyword>
<dbReference type="GO" id="GO:0046314">
    <property type="term" value="P:phosphocreatine biosynthetic process"/>
    <property type="evidence" value="ECO:0007669"/>
    <property type="project" value="InterPro"/>
</dbReference>
<dbReference type="InterPro" id="IPR000749">
    <property type="entry name" value="ATP-guanido_PTrfase"/>
</dbReference>
<feature type="binding site" evidence="5 6">
    <location>
        <position position="122"/>
    </location>
    <ligand>
        <name>ATP</name>
        <dbReference type="ChEBI" id="CHEBI:30616"/>
    </ligand>
</feature>
<evidence type="ECO:0000256" key="1">
    <source>
        <dbReference type="ARBA" id="ARBA00022679"/>
    </source>
</evidence>
<dbReference type="PROSITE" id="PS51510">
    <property type="entry name" value="PHOSPHAGEN_KINASE_C"/>
    <property type="match status" value="1"/>
</dbReference>
<evidence type="ECO:0000256" key="6">
    <source>
        <dbReference type="PROSITE-ProRule" id="PRU00843"/>
    </source>
</evidence>
<feature type="binding site" evidence="5 6">
    <location>
        <begin position="25"/>
        <end position="29"/>
    </location>
    <ligand>
        <name>ATP</name>
        <dbReference type="ChEBI" id="CHEBI:30616"/>
    </ligand>
</feature>
<dbReference type="AlphaFoldDB" id="A0A1F5YF72"/>
<dbReference type="GO" id="GO:1990424">
    <property type="term" value="F:protein arginine kinase activity"/>
    <property type="evidence" value="ECO:0007669"/>
    <property type="project" value="UniProtKB-EC"/>
</dbReference>
<dbReference type="GO" id="GO:0004111">
    <property type="term" value="F:creatine kinase activity"/>
    <property type="evidence" value="ECO:0007669"/>
    <property type="project" value="InterPro"/>
</dbReference>
<keyword evidence="1 5" id="KW-0808">Transferase</keyword>
<evidence type="ECO:0000259" key="7">
    <source>
        <dbReference type="PROSITE" id="PS51510"/>
    </source>
</evidence>
<dbReference type="PANTHER" id="PTHR11547:SF38">
    <property type="entry name" value="ARGININE KINASE 1-RELATED"/>
    <property type="match status" value="1"/>
</dbReference>
<gene>
    <name evidence="5" type="primary">mcsB</name>
    <name evidence="8" type="ORF">A2Z86_11405</name>
</gene>
<feature type="short sequence motif" description="RDXXRA motif of the pArg binding pocket involved in allosteric regulation" evidence="5">
    <location>
        <begin position="334"/>
        <end position="339"/>
    </location>
</feature>
<evidence type="ECO:0000256" key="4">
    <source>
        <dbReference type="ARBA" id="ARBA00022840"/>
    </source>
</evidence>
<dbReference type="InterPro" id="IPR022414">
    <property type="entry name" value="ATP-guanido_PTrfase_cat"/>
</dbReference>
<dbReference type="PANTHER" id="PTHR11547">
    <property type="entry name" value="ARGININE OR CREATINE KINASE"/>
    <property type="match status" value="1"/>
</dbReference>
<name>A0A1F5YF72_9BACT</name>
<keyword evidence="5" id="KW-0021">Allosteric enzyme</keyword>
<comment type="caution">
    <text evidence="8">The sequence shown here is derived from an EMBL/GenBank/DDBJ whole genome shotgun (WGS) entry which is preliminary data.</text>
</comment>
<feature type="binding site" evidence="5 6">
    <location>
        <position position="88"/>
    </location>
    <ligand>
        <name>ATP</name>
        <dbReference type="ChEBI" id="CHEBI:30616"/>
    </ligand>
</feature>
<evidence type="ECO:0000313" key="9">
    <source>
        <dbReference type="Proteomes" id="UP000176992"/>
    </source>
</evidence>
<dbReference type="CDD" id="cd07930">
    <property type="entry name" value="bacterial_phosphagen_kinase"/>
    <property type="match status" value="1"/>
</dbReference>
<dbReference type="InterPro" id="IPR014746">
    <property type="entry name" value="Gln_synth/guanido_kin_cat_dom"/>
</dbReference>
<evidence type="ECO:0000256" key="2">
    <source>
        <dbReference type="ARBA" id="ARBA00022741"/>
    </source>
</evidence>
<accession>A0A1F5YF72</accession>
<feature type="binding site" evidence="5 6">
    <location>
        <begin position="204"/>
        <end position="209"/>
    </location>
    <ligand>
        <name>ATP</name>
        <dbReference type="ChEBI" id="CHEBI:30616"/>
    </ligand>
</feature>